<organism evidence="1 2">
    <name type="scientific">Lupinus albus</name>
    <name type="common">White lupine</name>
    <name type="synonym">Lupinus termis</name>
    <dbReference type="NCBI Taxonomy" id="3870"/>
    <lineage>
        <taxon>Eukaryota</taxon>
        <taxon>Viridiplantae</taxon>
        <taxon>Streptophyta</taxon>
        <taxon>Embryophyta</taxon>
        <taxon>Tracheophyta</taxon>
        <taxon>Spermatophyta</taxon>
        <taxon>Magnoliopsida</taxon>
        <taxon>eudicotyledons</taxon>
        <taxon>Gunneridae</taxon>
        <taxon>Pentapetalae</taxon>
        <taxon>rosids</taxon>
        <taxon>fabids</taxon>
        <taxon>Fabales</taxon>
        <taxon>Fabaceae</taxon>
        <taxon>Papilionoideae</taxon>
        <taxon>50 kb inversion clade</taxon>
        <taxon>genistoids sensu lato</taxon>
        <taxon>core genistoids</taxon>
        <taxon>Genisteae</taxon>
        <taxon>Lupinus</taxon>
    </lineage>
</organism>
<evidence type="ECO:0000313" key="1">
    <source>
        <dbReference type="EMBL" id="KAE9600947.1"/>
    </source>
</evidence>
<proteinExistence type="predicted"/>
<evidence type="ECO:0000313" key="2">
    <source>
        <dbReference type="Proteomes" id="UP000447434"/>
    </source>
</evidence>
<gene>
    <name evidence="1" type="ORF">Lalb_Chr13g0292441</name>
</gene>
<accession>A0A6A4PHK1</accession>
<dbReference type="EMBL" id="WOCE01000013">
    <property type="protein sequence ID" value="KAE9600947.1"/>
    <property type="molecule type" value="Genomic_DNA"/>
</dbReference>
<dbReference type="Proteomes" id="UP000447434">
    <property type="component" value="Chromosome 13"/>
</dbReference>
<name>A0A6A4PHK1_LUPAL</name>
<protein>
    <submittedName>
        <fullName evidence="1">Uncharacterized protein</fullName>
    </submittedName>
</protein>
<keyword evidence="2" id="KW-1185">Reference proteome</keyword>
<sequence>MEPYQRLCFTKSKKRKNAKDTLFSKLVVYDFISVPRSTYSYHVGWFLQLELHSFFL</sequence>
<dbReference type="AlphaFoldDB" id="A0A6A4PHK1"/>
<comment type="caution">
    <text evidence="1">The sequence shown here is derived from an EMBL/GenBank/DDBJ whole genome shotgun (WGS) entry which is preliminary data.</text>
</comment>
<reference evidence="2" key="1">
    <citation type="journal article" date="2020" name="Nat. Commun.">
        <title>Genome sequence of the cluster root forming white lupin.</title>
        <authorList>
            <person name="Hufnagel B."/>
            <person name="Marques A."/>
            <person name="Soriano A."/>
            <person name="Marques L."/>
            <person name="Divol F."/>
            <person name="Doumas P."/>
            <person name="Sallet E."/>
            <person name="Mancinotti D."/>
            <person name="Carrere S."/>
            <person name="Marande W."/>
            <person name="Arribat S."/>
            <person name="Keller J."/>
            <person name="Huneau C."/>
            <person name="Blein T."/>
            <person name="Aime D."/>
            <person name="Laguerre M."/>
            <person name="Taylor J."/>
            <person name="Schubert V."/>
            <person name="Nelson M."/>
            <person name="Geu-Flores F."/>
            <person name="Crespi M."/>
            <person name="Gallardo-Guerrero K."/>
            <person name="Delaux P.-M."/>
            <person name="Salse J."/>
            <person name="Berges H."/>
            <person name="Guyot R."/>
            <person name="Gouzy J."/>
            <person name="Peret B."/>
        </authorList>
    </citation>
    <scope>NUCLEOTIDE SEQUENCE [LARGE SCALE GENOMIC DNA]</scope>
    <source>
        <strain evidence="2">cv. Amiga</strain>
    </source>
</reference>